<dbReference type="Proteomes" id="UP000192527">
    <property type="component" value="Chromosome"/>
</dbReference>
<dbReference type="AlphaFoldDB" id="A0A1W5ZUV5"/>
<evidence type="ECO:0008006" key="3">
    <source>
        <dbReference type="Google" id="ProtNLM"/>
    </source>
</evidence>
<protein>
    <recommendedName>
        <fullName evidence="3">Competence protein ComG</fullName>
    </recommendedName>
</protein>
<sequence>MKLFNDTGMIFPWAAGLAAILFILLSSSLFQYKNQIIATKVYESHIREQHLLSVAETQFVQVLSKNYEEAIHTPFIVSTPDGKATASCMEEQEDSIECEWSLTPLNKDTKIIKTYYQVK</sequence>
<reference evidence="1 2" key="1">
    <citation type="submission" date="2017-04" db="EMBL/GenBank/DDBJ databases">
        <title>The whole genome sequencing and assembly of Halobacillus mangrovi strain.</title>
        <authorList>
            <person name="Lee S.-J."/>
            <person name="Park M.-K."/>
            <person name="Kim J.-Y."/>
            <person name="Lee Y.-J."/>
            <person name="Yi H."/>
            <person name="Bahn Y.-S."/>
            <person name="Kim J.F."/>
            <person name="Lee D.-W."/>
        </authorList>
    </citation>
    <scope>NUCLEOTIDE SEQUENCE [LARGE SCALE GENOMIC DNA]</scope>
    <source>
        <strain evidence="1 2">KTB 131</strain>
    </source>
</reference>
<name>A0A1W5ZUV5_9BACI</name>
<gene>
    <name evidence="1" type="ORF">HM131_09560</name>
</gene>
<accession>A0A1W5ZUV5</accession>
<proteinExistence type="predicted"/>
<dbReference type="STRING" id="402384.HM131_09560"/>
<dbReference type="KEGG" id="hmn:HM131_09560"/>
<evidence type="ECO:0000313" key="2">
    <source>
        <dbReference type="Proteomes" id="UP000192527"/>
    </source>
</evidence>
<evidence type="ECO:0000313" key="1">
    <source>
        <dbReference type="EMBL" id="ARI77068.1"/>
    </source>
</evidence>
<keyword evidence="2" id="KW-1185">Reference proteome</keyword>
<dbReference type="RefSeq" id="WP_085029541.1">
    <property type="nucleotide sequence ID" value="NZ_CP020772.1"/>
</dbReference>
<organism evidence="1 2">
    <name type="scientific">Halobacillus mangrovi</name>
    <dbReference type="NCBI Taxonomy" id="402384"/>
    <lineage>
        <taxon>Bacteria</taxon>
        <taxon>Bacillati</taxon>
        <taxon>Bacillota</taxon>
        <taxon>Bacilli</taxon>
        <taxon>Bacillales</taxon>
        <taxon>Bacillaceae</taxon>
        <taxon>Halobacillus</taxon>
    </lineage>
</organism>
<dbReference type="EMBL" id="CP020772">
    <property type="protein sequence ID" value="ARI77068.1"/>
    <property type="molecule type" value="Genomic_DNA"/>
</dbReference>